<evidence type="ECO:0000256" key="5">
    <source>
        <dbReference type="ARBA" id="ARBA00023242"/>
    </source>
</evidence>
<comment type="caution">
    <text evidence="8">The sequence shown here is derived from an EMBL/GenBank/DDBJ whole genome shotgun (WGS) entry which is preliminary data.</text>
</comment>
<evidence type="ECO:0000259" key="7">
    <source>
        <dbReference type="PROSITE" id="PS50048"/>
    </source>
</evidence>
<dbReference type="SMART" id="SM00066">
    <property type="entry name" value="GAL4"/>
    <property type="match status" value="1"/>
</dbReference>
<keyword evidence="2" id="KW-0479">Metal-binding</keyword>
<feature type="region of interest" description="Disordered" evidence="6">
    <location>
        <begin position="75"/>
        <end position="106"/>
    </location>
</feature>
<evidence type="ECO:0000313" key="8">
    <source>
        <dbReference type="EMBL" id="ESK94756.1"/>
    </source>
</evidence>
<dbReference type="GO" id="GO:0000981">
    <property type="term" value="F:DNA-binding transcription factor activity, RNA polymerase II-specific"/>
    <property type="evidence" value="ECO:0007669"/>
    <property type="project" value="InterPro"/>
</dbReference>
<dbReference type="KEGG" id="mrr:Moror_14251"/>
<feature type="region of interest" description="Disordered" evidence="6">
    <location>
        <begin position="117"/>
        <end position="136"/>
    </location>
</feature>
<dbReference type="PANTHER" id="PTHR47338">
    <property type="entry name" value="ZN(II)2CYS6 TRANSCRIPTION FACTOR (EUROFUNG)-RELATED"/>
    <property type="match status" value="1"/>
</dbReference>
<dbReference type="CDD" id="cd12148">
    <property type="entry name" value="fungal_TF_MHR"/>
    <property type="match status" value="1"/>
</dbReference>
<dbReference type="PANTHER" id="PTHR47338:SF29">
    <property type="entry name" value="ZN(2)-C6 FUNGAL-TYPE DOMAIN-CONTAINING PROTEIN"/>
    <property type="match status" value="1"/>
</dbReference>
<dbReference type="GO" id="GO:0003677">
    <property type="term" value="F:DNA binding"/>
    <property type="evidence" value="ECO:0007669"/>
    <property type="project" value="InterPro"/>
</dbReference>
<dbReference type="InterPro" id="IPR036864">
    <property type="entry name" value="Zn2-C6_fun-type_DNA-bd_sf"/>
</dbReference>
<dbReference type="CDD" id="cd00067">
    <property type="entry name" value="GAL4"/>
    <property type="match status" value="1"/>
</dbReference>
<proteinExistence type="predicted"/>
<dbReference type="OrthoDB" id="2309723at2759"/>
<dbReference type="GO" id="GO:0008270">
    <property type="term" value="F:zinc ion binding"/>
    <property type="evidence" value="ECO:0007669"/>
    <property type="project" value="InterPro"/>
</dbReference>
<dbReference type="GO" id="GO:0006351">
    <property type="term" value="P:DNA-templated transcription"/>
    <property type="evidence" value="ECO:0007669"/>
    <property type="project" value="InterPro"/>
</dbReference>
<dbReference type="Pfam" id="PF04082">
    <property type="entry name" value="Fungal_trans"/>
    <property type="match status" value="1"/>
</dbReference>
<dbReference type="AlphaFoldDB" id="V2XPH9"/>
<gene>
    <name evidence="8" type="ORF">Moror_14251</name>
</gene>
<dbReference type="InterPro" id="IPR001138">
    <property type="entry name" value="Zn2Cys6_DnaBD"/>
</dbReference>
<organism evidence="8 9">
    <name type="scientific">Moniliophthora roreri (strain MCA 2997)</name>
    <name type="common">Cocoa frosty pod rot fungus</name>
    <name type="synonym">Crinipellis roreri</name>
    <dbReference type="NCBI Taxonomy" id="1381753"/>
    <lineage>
        <taxon>Eukaryota</taxon>
        <taxon>Fungi</taxon>
        <taxon>Dikarya</taxon>
        <taxon>Basidiomycota</taxon>
        <taxon>Agaricomycotina</taxon>
        <taxon>Agaricomycetes</taxon>
        <taxon>Agaricomycetidae</taxon>
        <taxon>Agaricales</taxon>
        <taxon>Marasmiineae</taxon>
        <taxon>Marasmiaceae</taxon>
        <taxon>Moniliophthora</taxon>
    </lineage>
</organism>
<dbReference type="Proteomes" id="UP000017559">
    <property type="component" value="Unassembled WGS sequence"/>
</dbReference>
<evidence type="ECO:0000256" key="3">
    <source>
        <dbReference type="ARBA" id="ARBA00023015"/>
    </source>
</evidence>
<keyword evidence="9" id="KW-1185">Reference proteome</keyword>
<evidence type="ECO:0000256" key="2">
    <source>
        <dbReference type="ARBA" id="ARBA00022723"/>
    </source>
</evidence>
<accession>V2XPH9</accession>
<keyword evidence="3" id="KW-0805">Transcription regulation</keyword>
<evidence type="ECO:0000256" key="6">
    <source>
        <dbReference type="SAM" id="MobiDB-lite"/>
    </source>
</evidence>
<dbReference type="PROSITE" id="PS50048">
    <property type="entry name" value="ZN2_CY6_FUNGAL_2"/>
    <property type="match status" value="1"/>
</dbReference>
<keyword evidence="5" id="KW-0539">Nucleus</keyword>
<sequence length="590" mass="65915">MSSGNPKKFVFKQPTEHLRRGKACLCCRFHKIKCDGVKPICGPCTRSPKEDPCRYTDSLSRTTVLEQNIEQTEARIRDLEGSSVSSASPNSLESDPPSGSWHSETCHSSPLIPPFDLRGSPIPSAPSSQRHGEEPSREFFPASAHVVMPLINTFFARCRQLGFFLHIGRFRSSALLLEGSTQLSSLLDVICLWGAHLSQTQSSRYEPIFLQRAFNQISTEISSMSNYTRILHTIQAELLLAMYFFRTNRFMEADIHLNGAVSLCLSCGLHKLRSCRPSYSTVLGVSSGREIHFPPPRDPVEEGERINAFWTVFYVHRLMTVSLGTASPPFGTLDDPESQVDSPWPLEMEQYEQGHDLTFTSYRTIDNFLATGAFDQGQSSVVAFHVKSAILLHKAFCLFKKHKHGLKATELDRFISECTSLDLVITQFLGGIPLINVGDNPSISRQTQCHLTVACALSSCAYMKIQSIFSRCGIADSQRRACQTADSIIQTIRDLDPLYLCPMIVIVCLASCRTLVEELERMQSKSIESFSHFGYQEAESTSQQDDASWQGFLGAALARGVDTMSTMAVDCPLAMYQLERFQRAYNYKLG</sequence>
<dbReference type="InterPro" id="IPR007219">
    <property type="entry name" value="XnlR_reg_dom"/>
</dbReference>
<dbReference type="InterPro" id="IPR050815">
    <property type="entry name" value="TF_fung"/>
</dbReference>
<evidence type="ECO:0000256" key="1">
    <source>
        <dbReference type="ARBA" id="ARBA00004123"/>
    </source>
</evidence>
<reference evidence="8 9" key="1">
    <citation type="journal article" date="2014" name="BMC Genomics">
        <title>Genome and secretome analysis of the hemibiotrophic fungal pathogen, Moniliophthora roreri, which causes frosty pod rot disease of cacao: mechanisms of the biotrophic and necrotrophic phases.</title>
        <authorList>
            <person name="Meinhardt L.W."/>
            <person name="Costa G.G.L."/>
            <person name="Thomazella D.P.T."/>
            <person name="Teixeira P.J.P.L."/>
            <person name="Carazzolle M.F."/>
            <person name="Schuster S.C."/>
            <person name="Carlson J.E."/>
            <person name="Guiltinan M.J."/>
            <person name="Mieczkowski P."/>
            <person name="Farmer A."/>
            <person name="Ramaraj T."/>
            <person name="Crozier J."/>
            <person name="Davis R.E."/>
            <person name="Shao J."/>
            <person name="Melnick R.L."/>
            <person name="Pereira G.A.G."/>
            <person name="Bailey B.A."/>
        </authorList>
    </citation>
    <scope>NUCLEOTIDE SEQUENCE [LARGE SCALE GENOMIC DNA]</scope>
    <source>
        <strain evidence="8 9">MCA 2997</strain>
    </source>
</reference>
<feature type="compositionally biased region" description="Polar residues" evidence="6">
    <location>
        <begin position="82"/>
        <end position="93"/>
    </location>
</feature>
<dbReference type="STRING" id="1381753.V2XPH9"/>
<dbReference type="GO" id="GO:0005634">
    <property type="term" value="C:nucleus"/>
    <property type="evidence" value="ECO:0007669"/>
    <property type="project" value="UniProtKB-SubCell"/>
</dbReference>
<protein>
    <recommendedName>
        <fullName evidence="7">Zn(2)-C6 fungal-type domain-containing protein</fullName>
    </recommendedName>
</protein>
<evidence type="ECO:0000256" key="4">
    <source>
        <dbReference type="ARBA" id="ARBA00023163"/>
    </source>
</evidence>
<dbReference type="PROSITE" id="PS00463">
    <property type="entry name" value="ZN2_CY6_FUNGAL_1"/>
    <property type="match status" value="1"/>
</dbReference>
<dbReference type="SUPFAM" id="SSF57701">
    <property type="entry name" value="Zn2/Cys6 DNA-binding domain"/>
    <property type="match status" value="1"/>
</dbReference>
<feature type="domain" description="Zn(2)-C6 fungal-type" evidence="7">
    <location>
        <begin position="23"/>
        <end position="55"/>
    </location>
</feature>
<keyword evidence="4" id="KW-0804">Transcription</keyword>
<comment type="subcellular location">
    <subcellularLocation>
        <location evidence="1">Nucleus</location>
    </subcellularLocation>
</comment>
<dbReference type="Pfam" id="PF00172">
    <property type="entry name" value="Zn_clus"/>
    <property type="match status" value="1"/>
</dbReference>
<dbReference type="EMBL" id="AWSO01000122">
    <property type="protein sequence ID" value="ESK94756.1"/>
    <property type="molecule type" value="Genomic_DNA"/>
</dbReference>
<dbReference type="HOGENOM" id="CLU_022337_1_1_1"/>
<dbReference type="Gene3D" id="4.10.240.10">
    <property type="entry name" value="Zn(2)-C6 fungal-type DNA-binding domain"/>
    <property type="match status" value="1"/>
</dbReference>
<evidence type="ECO:0000313" key="9">
    <source>
        <dbReference type="Proteomes" id="UP000017559"/>
    </source>
</evidence>
<name>V2XPH9_MONRO</name>